<dbReference type="EMBL" id="BSYO01000007">
    <property type="protein sequence ID" value="GMH07028.1"/>
    <property type="molecule type" value="Genomic_DNA"/>
</dbReference>
<reference evidence="2" key="1">
    <citation type="submission" date="2023-05" db="EMBL/GenBank/DDBJ databases">
        <title>Nepenthes gracilis genome sequencing.</title>
        <authorList>
            <person name="Fukushima K."/>
        </authorList>
    </citation>
    <scope>NUCLEOTIDE SEQUENCE</scope>
    <source>
        <strain evidence="2">SING2019-196</strain>
    </source>
</reference>
<evidence type="ECO:0000313" key="2">
    <source>
        <dbReference type="EMBL" id="GMH07028.1"/>
    </source>
</evidence>
<comment type="caution">
    <text evidence="2">The sequence shown here is derived from an EMBL/GenBank/DDBJ whole genome shotgun (WGS) entry which is preliminary data.</text>
</comment>
<organism evidence="2 3">
    <name type="scientific">Nepenthes gracilis</name>
    <name type="common">Slender pitcher plant</name>
    <dbReference type="NCBI Taxonomy" id="150966"/>
    <lineage>
        <taxon>Eukaryota</taxon>
        <taxon>Viridiplantae</taxon>
        <taxon>Streptophyta</taxon>
        <taxon>Embryophyta</taxon>
        <taxon>Tracheophyta</taxon>
        <taxon>Spermatophyta</taxon>
        <taxon>Magnoliopsida</taxon>
        <taxon>eudicotyledons</taxon>
        <taxon>Gunneridae</taxon>
        <taxon>Pentapetalae</taxon>
        <taxon>Caryophyllales</taxon>
        <taxon>Nepenthaceae</taxon>
        <taxon>Nepenthes</taxon>
    </lineage>
</organism>
<protein>
    <submittedName>
        <fullName evidence="2">Uncharacterized protein</fullName>
    </submittedName>
</protein>
<dbReference type="AlphaFoldDB" id="A0AAD3S9R3"/>
<keyword evidence="1" id="KW-0175">Coiled coil</keyword>
<dbReference type="Proteomes" id="UP001279734">
    <property type="component" value="Unassembled WGS sequence"/>
</dbReference>
<evidence type="ECO:0000256" key="1">
    <source>
        <dbReference type="SAM" id="Coils"/>
    </source>
</evidence>
<feature type="coiled-coil region" evidence="1">
    <location>
        <begin position="50"/>
        <end position="102"/>
    </location>
</feature>
<proteinExistence type="predicted"/>
<dbReference type="PANTHER" id="PTHR47242">
    <property type="entry name" value="TRAF-LIKE FAMILY PROTEIN"/>
    <property type="match status" value="1"/>
</dbReference>
<accession>A0AAD3S9R3</accession>
<dbReference type="PANTHER" id="PTHR47242:SF1">
    <property type="entry name" value="TRAF-LIKE FAMILY PROTEIN"/>
    <property type="match status" value="1"/>
</dbReference>
<name>A0AAD3S9R3_NEPGR</name>
<evidence type="ECO:0000313" key="3">
    <source>
        <dbReference type="Proteomes" id="UP001279734"/>
    </source>
</evidence>
<gene>
    <name evidence="2" type="ORF">Nepgr_008868</name>
</gene>
<keyword evidence="3" id="KW-1185">Reference proteome</keyword>
<sequence>MMREVAELANVDRAALWHQLRATEDNTIGLREEEIIEVSSLKREKAVISQRELSDQIQEIESQLDWLRSEQDEDIAKLTAEKRAIQDSLHDAEIQLVQLKSRKRDELKVAYYLHFLSSL</sequence>